<dbReference type="EMBL" id="BK015065">
    <property type="protein sequence ID" value="DAD89604.1"/>
    <property type="molecule type" value="Genomic_DNA"/>
</dbReference>
<sequence length="44" mass="4900">MKNTVLSPTTNLEWKHKGDNSTFVKAQVNKASKLRLSVEVKGTI</sequence>
<proteinExistence type="predicted"/>
<protein>
    <submittedName>
        <fullName evidence="1">Uncharacterized protein</fullName>
    </submittedName>
</protein>
<evidence type="ECO:0000313" key="1">
    <source>
        <dbReference type="EMBL" id="DAD89604.1"/>
    </source>
</evidence>
<organism evidence="1">
    <name type="scientific">Siphoviridae sp. ctUoe7</name>
    <dbReference type="NCBI Taxonomy" id="2826355"/>
    <lineage>
        <taxon>Viruses</taxon>
        <taxon>Duplodnaviria</taxon>
        <taxon>Heunggongvirae</taxon>
        <taxon>Uroviricota</taxon>
        <taxon>Caudoviricetes</taxon>
    </lineage>
</organism>
<name>A0A8S5N599_9CAUD</name>
<reference evidence="1" key="1">
    <citation type="journal article" date="2021" name="Proc. Natl. Acad. Sci. U.S.A.">
        <title>A Catalog of Tens of Thousands of Viruses from Human Metagenomes Reveals Hidden Associations with Chronic Diseases.</title>
        <authorList>
            <person name="Tisza M.J."/>
            <person name="Buck C.B."/>
        </authorList>
    </citation>
    <scope>NUCLEOTIDE SEQUENCE</scope>
    <source>
        <strain evidence="1">CtUoe7</strain>
    </source>
</reference>
<accession>A0A8S5N599</accession>